<gene>
    <name evidence="1" type="ORF">UW57_C0020G0005</name>
</gene>
<dbReference type="AlphaFoldDB" id="A0A0G1IS42"/>
<dbReference type="Proteomes" id="UP000034652">
    <property type="component" value="Unassembled WGS sequence"/>
</dbReference>
<dbReference type="EMBL" id="LCIV01000020">
    <property type="protein sequence ID" value="KKT62211.1"/>
    <property type="molecule type" value="Genomic_DNA"/>
</dbReference>
<evidence type="ECO:0000313" key="2">
    <source>
        <dbReference type="Proteomes" id="UP000034652"/>
    </source>
</evidence>
<dbReference type="STRING" id="1618646.UW57_C0020G0005"/>
<name>A0A0G1IS42_9BACT</name>
<accession>A0A0G1IS42</accession>
<organism evidence="1 2">
    <name type="scientific">Candidatus Giovannonibacteria bacterium GW2011_GWA1_44_29</name>
    <dbReference type="NCBI Taxonomy" id="1618646"/>
    <lineage>
        <taxon>Bacteria</taxon>
        <taxon>Candidatus Giovannoniibacteriota</taxon>
    </lineage>
</organism>
<sequence length="249" mass="25976">MNKIKQFLFVGLALIVALPVGAYVASSDNYRIQSDSINFGGQLSTSANYKLEDTLGEISTGTSSDAINLQAGYQAMAEDVYLSVSAPADVTLSPTIDTTIGGIADGQALWTIITNDPAGYSMTVAANTSPALHSSVDSFSDLSVAGTGTPDFSWNSPTGYANFGYTVEGSDLDSSFLDNGVICGVGALDTLNKCWLDFSTSAKTVSLKNSSNHPTGSDTTIKLRAQIDPSRNLIAGTYQAVINVVITAL</sequence>
<proteinExistence type="predicted"/>
<protein>
    <submittedName>
        <fullName evidence="1">Uncharacterized protein</fullName>
    </submittedName>
</protein>
<comment type="caution">
    <text evidence="1">The sequence shown here is derived from an EMBL/GenBank/DDBJ whole genome shotgun (WGS) entry which is preliminary data.</text>
</comment>
<evidence type="ECO:0000313" key="1">
    <source>
        <dbReference type="EMBL" id="KKT62211.1"/>
    </source>
</evidence>
<reference evidence="1 2" key="1">
    <citation type="journal article" date="2015" name="Nature">
        <title>rRNA introns, odd ribosomes, and small enigmatic genomes across a large radiation of phyla.</title>
        <authorList>
            <person name="Brown C.T."/>
            <person name="Hug L.A."/>
            <person name="Thomas B.C."/>
            <person name="Sharon I."/>
            <person name="Castelle C.J."/>
            <person name="Singh A."/>
            <person name="Wilkins M.J."/>
            <person name="Williams K.H."/>
            <person name="Banfield J.F."/>
        </authorList>
    </citation>
    <scope>NUCLEOTIDE SEQUENCE [LARGE SCALE GENOMIC DNA]</scope>
</reference>